<keyword evidence="2" id="KW-1133">Transmembrane helix</keyword>
<dbReference type="AlphaFoldDB" id="A0A2H3DM67"/>
<sequence>MVTQVYPVSYHPEHHKAFIFQFFDAHLNSKILLALLHGMYTGILAVTLWNIFINKCWRIRRALVVVIILLHALITIDFATAWSLIHSVFIENGQNFQTVYLKLNNEASTTFLVGGITSSMSTILADLYIIWCCWMVWGRHWPVVLLPILSLIAATDTGALYSVVIVGIAKGIAPTLLIGRAAVGHTRPNDECDGSTVSSLQFQAPSEAGTASFQESSIESAVEADTEAQQEQPDELVVVVERHNSVQDESLN</sequence>
<dbReference type="OMA" id="TRPNDEC"/>
<organism evidence="3 4">
    <name type="scientific">Armillaria gallica</name>
    <name type="common">Bulbous honey fungus</name>
    <name type="synonym">Armillaria bulbosa</name>
    <dbReference type="NCBI Taxonomy" id="47427"/>
    <lineage>
        <taxon>Eukaryota</taxon>
        <taxon>Fungi</taxon>
        <taxon>Dikarya</taxon>
        <taxon>Basidiomycota</taxon>
        <taxon>Agaricomycotina</taxon>
        <taxon>Agaricomycetes</taxon>
        <taxon>Agaricomycetidae</taxon>
        <taxon>Agaricales</taxon>
        <taxon>Marasmiineae</taxon>
        <taxon>Physalacriaceae</taxon>
        <taxon>Armillaria</taxon>
    </lineage>
</organism>
<keyword evidence="2" id="KW-0812">Transmembrane</keyword>
<evidence type="ECO:0000256" key="2">
    <source>
        <dbReference type="SAM" id="Phobius"/>
    </source>
</evidence>
<gene>
    <name evidence="3" type="ORF">ARMGADRAFT_1029294</name>
</gene>
<feature type="region of interest" description="Disordered" evidence="1">
    <location>
        <begin position="215"/>
        <end position="235"/>
    </location>
</feature>
<feature type="compositionally biased region" description="Acidic residues" evidence="1">
    <location>
        <begin position="222"/>
        <end position="234"/>
    </location>
</feature>
<dbReference type="EMBL" id="KZ293653">
    <property type="protein sequence ID" value="PBK94954.1"/>
    <property type="molecule type" value="Genomic_DNA"/>
</dbReference>
<feature type="transmembrane region" description="Helical" evidence="2">
    <location>
        <begin position="144"/>
        <end position="169"/>
    </location>
</feature>
<evidence type="ECO:0000313" key="4">
    <source>
        <dbReference type="Proteomes" id="UP000217790"/>
    </source>
</evidence>
<feature type="transmembrane region" description="Helical" evidence="2">
    <location>
        <begin position="64"/>
        <end position="90"/>
    </location>
</feature>
<name>A0A2H3DM67_ARMGA</name>
<proteinExistence type="predicted"/>
<protein>
    <submittedName>
        <fullName evidence="3">Uncharacterized protein</fullName>
    </submittedName>
</protein>
<dbReference type="InParanoid" id="A0A2H3DM67"/>
<keyword evidence="2" id="KW-0472">Membrane</keyword>
<evidence type="ECO:0000256" key="1">
    <source>
        <dbReference type="SAM" id="MobiDB-lite"/>
    </source>
</evidence>
<keyword evidence="4" id="KW-1185">Reference proteome</keyword>
<accession>A0A2H3DM67</accession>
<reference evidence="4" key="1">
    <citation type="journal article" date="2017" name="Nat. Ecol. Evol.">
        <title>Genome expansion and lineage-specific genetic innovations in the forest pathogenic fungi Armillaria.</title>
        <authorList>
            <person name="Sipos G."/>
            <person name="Prasanna A.N."/>
            <person name="Walter M.C."/>
            <person name="O'Connor E."/>
            <person name="Balint B."/>
            <person name="Krizsan K."/>
            <person name="Kiss B."/>
            <person name="Hess J."/>
            <person name="Varga T."/>
            <person name="Slot J."/>
            <person name="Riley R."/>
            <person name="Boka B."/>
            <person name="Rigling D."/>
            <person name="Barry K."/>
            <person name="Lee J."/>
            <person name="Mihaltcheva S."/>
            <person name="LaButti K."/>
            <person name="Lipzen A."/>
            <person name="Waldron R."/>
            <person name="Moloney N.M."/>
            <person name="Sperisen C."/>
            <person name="Kredics L."/>
            <person name="Vagvoelgyi C."/>
            <person name="Patrignani A."/>
            <person name="Fitzpatrick D."/>
            <person name="Nagy I."/>
            <person name="Doyle S."/>
            <person name="Anderson J.B."/>
            <person name="Grigoriev I.V."/>
            <person name="Gueldener U."/>
            <person name="Muensterkoetter M."/>
            <person name="Nagy L.G."/>
        </authorList>
    </citation>
    <scope>NUCLEOTIDE SEQUENCE [LARGE SCALE GENOMIC DNA]</scope>
    <source>
        <strain evidence="4">Ar21-2</strain>
    </source>
</reference>
<evidence type="ECO:0000313" key="3">
    <source>
        <dbReference type="EMBL" id="PBK94954.1"/>
    </source>
</evidence>
<dbReference type="Proteomes" id="UP000217790">
    <property type="component" value="Unassembled WGS sequence"/>
</dbReference>
<feature type="transmembrane region" description="Helical" evidence="2">
    <location>
        <begin position="31"/>
        <end position="52"/>
    </location>
</feature>
<dbReference type="OrthoDB" id="3265004at2759"/>
<feature type="transmembrane region" description="Helical" evidence="2">
    <location>
        <begin position="110"/>
        <end position="137"/>
    </location>
</feature>